<dbReference type="PANTHER" id="PTHR45900:SF4">
    <property type="entry name" value="DNA REPAIR PROTEIN RECA HOMOLOG 2, MITOCHONDRIAL"/>
    <property type="match status" value="1"/>
</dbReference>
<accession>A0AA36EB53</accession>
<evidence type="ECO:0000313" key="6">
    <source>
        <dbReference type="EMBL" id="CAI9287590.1"/>
    </source>
</evidence>
<reference evidence="6" key="1">
    <citation type="submission" date="2023-04" db="EMBL/GenBank/DDBJ databases">
        <authorList>
            <person name="Vijverberg K."/>
            <person name="Xiong W."/>
            <person name="Schranz E."/>
        </authorList>
    </citation>
    <scope>NUCLEOTIDE SEQUENCE</scope>
</reference>
<dbReference type="Pfam" id="PF00154">
    <property type="entry name" value="RecA_N"/>
    <property type="match status" value="1"/>
</dbReference>
<sequence length="111" mass="11787">MTHLSSPPPSLTHAPPVNDTHLILLLLGSFPKGLAEVTNFSFCSSMSIIRVSGQDGLGKTILALNVIKEAQKLGGYCAYLDMENALDPLLLETSVAVDVIVIDNVATHLTT</sequence>
<evidence type="ECO:0000256" key="2">
    <source>
        <dbReference type="ARBA" id="ARBA00022741"/>
    </source>
</evidence>
<dbReference type="InterPro" id="IPR027417">
    <property type="entry name" value="P-loop_NTPase"/>
</dbReference>
<keyword evidence="7" id="KW-1185">Reference proteome</keyword>
<dbReference type="GO" id="GO:0005524">
    <property type="term" value="F:ATP binding"/>
    <property type="evidence" value="ECO:0007669"/>
    <property type="project" value="UniProtKB-KW"/>
</dbReference>
<evidence type="ECO:0000256" key="4">
    <source>
        <dbReference type="ARBA" id="ARBA00023172"/>
    </source>
</evidence>
<comment type="similarity">
    <text evidence="1">Belongs to the RecA family.</text>
</comment>
<evidence type="ECO:0000256" key="1">
    <source>
        <dbReference type="ARBA" id="ARBA00009391"/>
    </source>
</evidence>
<dbReference type="GO" id="GO:0006281">
    <property type="term" value="P:DNA repair"/>
    <property type="evidence" value="ECO:0007669"/>
    <property type="project" value="InterPro"/>
</dbReference>
<dbReference type="EMBL" id="OX465081">
    <property type="protein sequence ID" value="CAI9287590.1"/>
    <property type="molecule type" value="Genomic_DNA"/>
</dbReference>
<keyword evidence="2" id="KW-0547">Nucleotide-binding</keyword>
<dbReference type="SUPFAM" id="SSF52540">
    <property type="entry name" value="P-loop containing nucleoside triphosphate hydrolases"/>
    <property type="match status" value="1"/>
</dbReference>
<dbReference type="GO" id="GO:0003697">
    <property type="term" value="F:single-stranded DNA binding"/>
    <property type="evidence" value="ECO:0007669"/>
    <property type="project" value="InterPro"/>
</dbReference>
<dbReference type="GO" id="GO:0006310">
    <property type="term" value="P:DNA recombination"/>
    <property type="evidence" value="ECO:0007669"/>
    <property type="project" value="UniProtKB-KW"/>
</dbReference>
<gene>
    <name evidence="6" type="ORF">LSALG_LOCUS26947</name>
</gene>
<proteinExistence type="inferred from homology"/>
<organism evidence="6 7">
    <name type="scientific">Lactuca saligna</name>
    <name type="common">Willowleaf lettuce</name>
    <dbReference type="NCBI Taxonomy" id="75948"/>
    <lineage>
        <taxon>Eukaryota</taxon>
        <taxon>Viridiplantae</taxon>
        <taxon>Streptophyta</taxon>
        <taxon>Embryophyta</taxon>
        <taxon>Tracheophyta</taxon>
        <taxon>Spermatophyta</taxon>
        <taxon>Magnoliopsida</taxon>
        <taxon>eudicotyledons</taxon>
        <taxon>Gunneridae</taxon>
        <taxon>Pentapetalae</taxon>
        <taxon>asterids</taxon>
        <taxon>campanulids</taxon>
        <taxon>Asterales</taxon>
        <taxon>Asteraceae</taxon>
        <taxon>Cichorioideae</taxon>
        <taxon>Cichorieae</taxon>
        <taxon>Lactucinae</taxon>
        <taxon>Lactuca</taxon>
    </lineage>
</organism>
<dbReference type="InterPro" id="IPR013765">
    <property type="entry name" value="DNA_recomb/repair_RecA"/>
</dbReference>
<feature type="domain" description="RecA-like N-terminal" evidence="5">
    <location>
        <begin position="47"/>
        <end position="89"/>
    </location>
</feature>
<keyword evidence="3" id="KW-0067">ATP-binding</keyword>
<name>A0AA36EB53_LACSI</name>
<dbReference type="AlphaFoldDB" id="A0AA36EB53"/>
<dbReference type="PANTHER" id="PTHR45900">
    <property type="entry name" value="RECA"/>
    <property type="match status" value="1"/>
</dbReference>
<evidence type="ECO:0000256" key="3">
    <source>
        <dbReference type="ARBA" id="ARBA00022840"/>
    </source>
</evidence>
<dbReference type="Gene3D" id="3.40.50.300">
    <property type="entry name" value="P-loop containing nucleotide triphosphate hydrolases"/>
    <property type="match status" value="1"/>
</dbReference>
<dbReference type="Proteomes" id="UP001177003">
    <property type="component" value="Chromosome 5"/>
</dbReference>
<keyword evidence="4" id="KW-0233">DNA recombination</keyword>
<evidence type="ECO:0000259" key="5">
    <source>
        <dbReference type="Pfam" id="PF00154"/>
    </source>
</evidence>
<dbReference type="InterPro" id="IPR049428">
    <property type="entry name" value="RecA-like_N"/>
</dbReference>
<evidence type="ECO:0000313" key="7">
    <source>
        <dbReference type="Proteomes" id="UP001177003"/>
    </source>
</evidence>
<protein>
    <recommendedName>
        <fullName evidence="5">RecA-like N-terminal domain-containing protein</fullName>
    </recommendedName>
</protein>